<dbReference type="Proteomes" id="UP000794436">
    <property type="component" value="Unassembled WGS sequence"/>
</dbReference>
<comment type="cofactor">
    <cofactor evidence="1">
        <name>Zn(2+)</name>
        <dbReference type="ChEBI" id="CHEBI:29105"/>
    </cofactor>
</comment>
<evidence type="ECO:0000259" key="9">
    <source>
        <dbReference type="PROSITE" id="PS52035"/>
    </source>
</evidence>
<feature type="region of interest" description="Disordered" evidence="6">
    <location>
        <begin position="871"/>
        <end position="896"/>
    </location>
</feature>
<feature type="domain" description="Peptidase M14" evidence="9">
    <location>
        <begin position="29"/>
        <end position="348"/>
    </location>
</feature>
<evidence type="ECO:0000313" key="10">
    <source>
        <dbReference type="EMBL" id="TMW63577.1"/>
    </source>
</evidence>
<dbReference type="SUPFAM" id="SSF53187">
    <property type="entry name" value="Zn-dependent exopeptidases"/>
    <property type="match status" value="1"/>
</dbReference>
<dbReference type="Pfam" id="PF00246">
    <property type="entry name" value="Peptidase_M14"/>
    <property type="match status" value="1"/>
</dbReference>
<feature type="compositionally biased region" description="Low complexity" evidence="6">
    <location>
        <begin position="736"/>
        <end position="752"/>
    </location>
</feature>
<dbReference type="CDD" id="cd00596">
    <property type="entry name" value="Peptidase_M14_like"/>
    <property type="match status" value="1"/>
</dbReference>
<name>A0A8K1CHN6_PYTOL</name>
<keyword evidence="7" id="KW-1133">Transmembrane helix</keyword>
<comment type="similarity">
    <text evidence="2 5">Belongs to the peptidase M14 family.</text>
</comment>
<dbReference type="InterPro" id="IPR000834">
    <property type="entry name" value="Peptidase_M14"/>
</dbReference>
<keyword evidence="3" id="KW-0479">Metal-binding</keyword>
<dbReference type="InterPro" id="IPR057246">
    <property type="entry name" value="CARBOXYPEPT_ZN_1"/>
</dbReference>
<sequence length="896" mass="98275">MQRRWTHVMMLAALALLMVSGVVAKKSFKYRTYGGMAAYLQELNATYPDVIRVFIAQEKYNLPYPKELTCVEDDETQKLVPCKHFVVHLTNHSTLDTHPERPEVFFSGALHGDERIGPITTMELIALVGKYTSAYSNLTQSIGSLSPEEATIQRNTQRWVQHLINTRSVFITPMTNAYGYAHDTREELNVDPNRDYNYMRSGSHCMQTMTSRVVNEIWREHIFQLAVTYHGGMRAISYEWGSPNHYLPNNPHRSEKCPDHKAQLQIANSLSTFGGAFADGSNYPTGTMNDIVYGVTGGMEDWGYAASWENQFVGAGDADTPEIDKPFKPCEPKTFGGYDPSKTVYNNITHRAFNILVETSNNKHPGEDELGFFEDIYASELDFYRVKKDFKVGHVTRNVRLALMLMDLVQPYLRWVHTPLNASATQEISDARDAFISASLFVDDPQQLEPLGCPADSLATAQVETCTSAKCHIKYDGVKPLKLQVSWEVLGALTVDETKIQVSSSPDFADSDIVFESPVQKGSTRRYFDLPDSLQANEGTPGISLFTSCVDLRAQNSKKFYVRAMAMVDQDWKNQGAKEDAPSPHIPPQSHLVNARTNPGWKKVWNGHRVQGSVYWYSPVVHVNVEAIPATTPPPPPATSSPPLSVTPSPVPSTADASEVTPTQEPAIESSGSGVDDDETTPTATSVATPSVAPASAAPTPSVAPTIAPVATPSKTPSDQDETNDDVDGADDQEDATPAPTASATPVPSSEAPDSDDEGEGEGETNDDNEGFADDQDEEEEPTPTSSAPSTRSPVPSTSASAPTPIQTSDATASLSQKAVGNQSSGPSLLNYGYLVLSIGGIVIIMAVTYLYRRVFRSKRRAYMNINQQPQHTTRAMHNRVRQGEDDMLDEDEDSV</sequence>
<feature type="compositionally biased region" description="Acidic residues" evidence="6">
    <location>
        <begin position="753"/>
        <end position="782"/>
    </location>
</feature>
<dbReference type="PANTHER" id="PTHR11705:SF138">
    <property type="entry name" value="PEPTIDASE M14 CARBOXYPEPTIDASE A DOMAIN-CONTAINING PROTEIN"/>
    <property type="match status" value="1"/>
</dbReference>
<feature type="compositionally biased region" description="Low complexity" evidence="6">
    <location>
        <begin position="641"/>
        <end position="655"/>
    </location>
</feature>
<dbReference type="OrthoDB" id="10249045at2759"/>
<feature type="compositionally biased region" description="Low complexity" evidence="6">
    <location>
        <begin position="783"/>
        <end position="805"/>
    </location>
</feature>
<evidence type="ECO:0000256" key="4">
    <source>
        <dbReference type="ARBA" id="ARBA00022833"/>
    </source>
</evidence>
<dbReference type="PANTHER" id="PTHR11705">
    <property type="entry name" value="PROTEASE FAMILY M14 CARBOXYPEPTIDASE A,B"/>
    <property type="match status" value="1"/>
</dbReference>
<feature type="compositionally biased region" description="Acidic residues" evidence="6">
    <location>
        <begin position="886"/>
        <end position="896"/>
    </location>
</feature>
<feature type="compositionally biased region" description="Acidic residues" evidence="6">
    <location>
        <begin position="719"/>
        <end position="735"/>
    </location>
</feature>
<feature type="compositionally biased region" description="Low complexity" evidence="6">
    <location>
        <begin position="681"/>
        <end position="714"/>
    </location>
</feature>
<feature type="chain" id="PRO_5035478887" description="Peptidase M14 domain-containing protein" evidence="8">
    <location>
        <begin position="25"/>
        <end position="896"/>
    </location>
</feature>
<evidence type="ECO:0000256" key="7">
    <source>
        <dbReference type="SAM" id="Phobius"/>
    </source>
</evidence>
<dbReference type="GO" id="GO:0006508">
    <property type="term" value="P:proteolysis"/>
    <property type="evidence" value="ECO:0007669"/>
    <property type="project" value="InterPro"/>
</dbReference>
<evidence type="ECO:0000256" key="5">
    <source>
        <dbReference type="PROSITE-ProRule" id="PRU01379"/>
    </source>
</evidence>
<organism evidence="10 11">
    <name type="scientific">Pythium oligandrum</name>
    <name type="common">Mycoparasitic fungus</name>
    <dbReference type="NCBI Taxonomy" id="41045"/>
    <lineage>
        <taxon>Eukaryota</taxon>
        <taxon>Sar</taxon>
        <taxon>Stramenopiles</taxon>
        <taxon>Oomycota</taxon>
        <taxon>Peronosporomycetes</taxon>
        <taxon>Pythiales</taxon>
        <taxon>Pythiaceae</taxon>
        <taxon>Pythium</taxon>
    </lineage>
</organism>
<feature type="region of interest" description="Disordered" evidence="6">
    <location>
        <begin position="632"/>
        <end position="826"/>
    </location>
</feature>
<dbReference type="EMBL" id="SPLM01000072">
    <property type="protein sequence ID" value="TMW63577.1"/>
    <property type="molecule type" value="Genomic_DNA"/>
</dbReference>
<keyword evidence="7" id="KW-0472">Membrane</keyword>
<protein>
    <recommendedName>
        <fullName evidence="9">Peptidase M14 domain-containing protein</fullName>
    </recommendedName>
</protein>
<reference evidence="10" key="1">
    <citation type="submission" date="2019-03" db="EMBL/GenBank/DDBJ databases">
        <title>Long read genome sequence of the mycoparasitic Pythium oligandrum ATCC 38472 isolated from sugarbeet rhizosphere.</title>
        <authorList>
            <person name="Gaulin E."/>
        </authorList>
    </citation>
    <scope>NUCLEOTIDE SEQUENCE</scope>
    <source>
        <strain evidence="10">ATCC 38472_TT</strain>
    </source>
</reference>
<evidence type="ECO:0000256" key="1">
    <source>
        <dbReference type="ARBA" id="ARBA00001947"/>
    </source>
</evidence>
<evidence type="ECO:0000256" key="2">
    <source>
        <dbReference type="ARBA" id="ARBA00005988"/>
    </source>
</evidence>
<gene>
    <name evidence="10" type="ORF">Poli38472_002518</name>
</gene>
<evidence type="ECO:0000256" key="6">
    <source>
        <dbReference type="SAM" id="MobiDB-lite"/>
    </source>
</evidence>
<feature type="compositionally biased region" description="Polar residues" evidence="6">
    <location>
        <begin position="806"/>
        <end position="826"/>
    </location>
</feature>
<keyword evidence="4" id="KW-0862">Zinc</keyword>
<keyword evidence="7" id="KW-0812">Transmembrane</keyword>
<evidence type="ECO:0000313" key="11">
    <source>
        <dbReference type="Proteomes" id="UP000794436"/>
    </source>
</evidence>
<dbReference type="Gene3D" id="3.40.630.10">
    <property type="entry name" value="Zn peptidases"/>
    <property type="match status" value="1"/>
</dbReference>
<keyword evidence="11" id="KW-1185">Reference proteome</keyword>
<dbReference type="GO" id="GO:0004181">
    <property type="term" value="F:metallocarboxypeptidase activity"/>
    <property type="evidence" value="ECO:0007669"/>
    <property type="project" value="InterPro"/>
</dbReference>
<comment type="caution">
    <text evidence="10">The sequence shown here is derived from an EMBL/GenBank/DDBJ whole genome shotgun (WGS) entry which is preliminary data.</text>
</comment>
<dbReference type="GO" id="GO:0005615">
    <property type="term" value="C:extracellular space"/>
    <property type="evidence" value="ECO:0007669"/>
    <property type="project" value="TreeGrafter"/>
</dbReference>
<dbReference type="GO" id="GO:0008270">
    <property type="term" value="F:zinc ion binding"/>
    <property type="evidence" value="ECO:0007669"/>
    <property type="project" value="InterPro"/>
</dbReference>
<dbReference type="SMART" id="SM00631">
    <property type="entry name" value="Zn_pept"/>
    <property type="match status" value="1"/>
</dbReference>
<feature type="signal peptide" evidence="8">
    <location>
        <begin position="1"/>
        <end position="24"/>
    </location>
</feature>
<feature type="transmembrane region" description="Helical" evidence="7">
    <location>
        <begin position="832"/>
        <end position="852"/>
    </location>
</feature>
<accession>A0A8K1CHN6</accession>
<evidence type="ECO:0000256" key="3">
    <source>
        <dbReference type="ARBA" id="ARBA00022723"/>
    </source>
</evidence>
<proteinExistence type="inferred from homology"/>
<keyword evidence="8" id="KW-0732">Signal</keyword>
<dbReference type="PROSITE" id="PS00132">
    <property type="entry name" value="CARBOXYPEPT_ZN_1"/>
    <property type="match status" value="1"/>
</dbReference>
<evidence type="ECO:0000256" key="8">
    <source>
        <dbReference type="SAM" id="SignalP"/>
    </source>
</evidence>
<dbReference type="AlphaFoldDB" id="A0A8K1CHN6"/>
<dbReference type="PROSITE" id="PS52035">
    <property type="entry name" value="PEPTIDASE_M14"/>
    <property type="match status" value="1"/>
</dbReference>
<feature type="active site" description="Proton donor/acceptor" evidence="5">
    <location>
        <position position="322"/>
    </location>
</feature>